<keyword evidence="2" id="KW-1185">Reference proteome</keyword>
<dbReference type="Proteomes" id="UP001149860">
    <property type="component" value="Chromosome"/>
</dbReference>
<evidence type="ECO:0000313" key="2">
    <source>
        <dbReference type="Proteomes" id="UP001149860"/>
    </source>
</evidence>
<dbReference type="EMBL" id="CP168151">
    <property type="protein sequence ID" value="XFD39170.1"/>
    <property type="molecule type" value="Genomic_DNA"/>
</dbReference>
<protein>
    <submittedName>
        <fullName evidence="1">Low temperature requirement protein A</fullName>
    </submittedName>
</protein>
<sequence>MFEAWRIVYFGKVYYIIKVIKLIEGLIFLNRFQQWWGTPLKLVNRVVNRKISWLELFSDLAYVVMLHTLITSFLRAEHHYSVWYFILFFLLTFYIWTDFTLFFDLHGSHSARTTIITLIQMISVLAISTRFPLIFAGQLRSFIYIYIFVQVVMIYLWTLVLRIDPEHWESARLYLICAWLALFMLIGCLFFGHQAQITLLVLVTIIKYSVMLFNSPFMNNEMKRRKIEIEESEAIEERYGEFAMIVLGEATAIATEYLTGKSDLTHIVVFILVVLNVIGIWWIYYAFMDSIVLRPSHYIWVEILHSFHELLITVLALMALFLYEVLEDPSELTLILYILSLLASIVVIFCIKIYARREGKVSLMLAFIMGITVFIIGRYLSEISILTIINVFLALIIFIEERRQVLESQ</sequence>
<name>A0ACD5DDQ4_9LACO</name>
<gene>
    <name evidence="1" type="ORF">O0236_006970</name>
</gene>
<organism evidence="1 2">
    <name type="scientific">Lentilactobacillus terminaliae</name>
    <dbReference type="NCBI Taxonomy" id="3003483"/>
    <lineage>
        <taxon>Bacteria</taxon>
        <taxon>Bacillati</taxon>
        <taxon>Bacillota</taxon>
        <taxon>Bacilli</taxon>
        <taxon>Lactobacillales</taxon>
        <taxon>Lactobacillaceae</taxon>
        <taxon>Lentilactobacillus</taxon>
    </lineage>
</organism>
<accession>A0ACD5DDQ4</accession>
<reference evidence="1" key="1">
    <citation type="submission" date="2024-08" db="EMBL/GenBank/DDBJ databases">
        <title>Lentilactobacillus sp. nov., isolated from tree bark.</title>
        <authorList>
            <person name="Phuengjayaem S."/>
            <person name="Tanasupawat S."/>
        </authorList>
    </citation>
    <scope>NUCLEOTIDE SEQUENCE</scope>
    <source>
        <strain evidence="1">SPB1-3</strain>
    </source>
</reference>
<evidence type="ECO:0000313" key="1">
    <source>
        <dbReference type="EMBL" id="XFD39170.1"/>
    </source>
</evidence>
<proteinExistence type="predicted"/>